<dbReference type="EMBL" id="CAADFM010000587">
    <property type="protein sequence ID" value="VFK27519.1"/>
    <property type="molecule type" value="Genomic_DNA"/>
</dbReference>
<organism evidence="1">
    <name type="scientific">Candidatus Kentrum sp. LPFa</name>
    <dbReference type="NCBI Taxonomy" id="2126335"/>
    <lineage>
        <taxon>Bacteria</taxon>
        <taxon>Pseudomonadati</taxon>
        <taxon>Pseudomonadota</taxon>
        <taxon>Gammaproteobacteria</taxon>
        <taxon>Candidatus Kentrum</taxon>
    </lineage>
</organism>
<sequence length="75" mass="8739">MRSKTWGLLILSQVKTVADLLAKDGPLKQMFKGTLEKLLKAESFKLSSAFCRWEQSWQQSEREKSQNPENFFRGM</sequence>
<accession>A0A450XE48</accession>
<evidence type="ECO:0000313" key="1">
    <source>
        <dbReference type="EMBL" id="VFK27519.1"/>
    </source>
</evidence>
<dbReference type="AlphaFoldDB" id="A0A450XE48"/>
<proteinExistence type="predicted"/>
<reference evidence="1" key="1">
    <citation type="submission" date="2019-02" db="EMBL/GenBank/DDBJ databases">
        <authorList>
            <person name="Gruber-Vodicka R. H."/>
            <person name="Seah K. B. B."/>
        </authorList>
    </citation>
    <scope>NUCLEOTIDE SEQUENCE</scope>
    <source>
        <strain evidence="1">BECK_S312</strain>
    </source>
</reference>
<protein>
    <submittedName>
        <fullName evidence="1">Uncharacterized protein</fullName>
    </submittedName>
</protein>
<name>A0A450XE48_9GAMM</name>
<gene>
    <name evidence="1" type="ORF">BECKLPF1236A_GA0070988_105871</name>
</gene>